<protein>
    <submittedName>
        <fullName evidence="1">Uncharacterized protein</fullName>
    </submittedName>
</protein>
<dbReference type="AlphaFoldDB" id="A0A6J4I440"/>
<proteinExistence type="predicted"/>
<name>A0A6J4I440_9ACTN</name>
<dbReference type="EMBL" id="CADCTB010000109">
    <property type="protein sequence ID" value="CAA9242121.1"/>
    <property type="molecule type" value="Genomic_DNA"/>
</dbReference>
<evidence type="ECO:0000313" key="1">
    <source>
        <dbReference type="EMBL" id="CAA9242121.1"/>
    </source>
</evidence>
<reference evidence="1" key="1">
    <citation type="submission" date="2020-02" db="EMBL/GenBank/DDBJ databases">
        <authorList>
            <person name="Meier V. D."/>
        </authorList>
    </citation>
    <scope>NUCLEOTIDE SEQUENCE</scope>
    <source>
        <strain evidence="1">AVDCRST_MAG10</strain>
    </source>
</reference>
<dbReference type="InterPro" id="IPR009078">
    <property type="entry name" value="Ferritin-like_SF"/>
</dbReference>
<dbReference type="SUPFAM" id="SSF47240">
    <property type="entry name" value="Ferritin-like"/>
    <property type="match status" value="1"/>
</dbReference>
<dbReference type="CDD" id="cd00657">
    <property type="entry name" value="Ferritin_like"/>
    <property type="match status" value="1"/>
</dbReference>
<accession>A0A6J4I440</accession>
<organism evidence="1">
    <name type="scientific">uncultured Acidimicrobiales bacterium</name>
    <dbReference type="NCBI Taxonomy" id="310071"/>
    <lineage>
        <taxon>Bacteria</taxon>
        <taxon>Bacillati</taxon>
        <taxon>Actinomycetota</taxon>
        <taxon>Acidimicrobiia</taxon>
        <taxon>Acidimicrobiales</taxon>
        <taxon>environmental samples</taxon>
    </lineage>
</organism>
<gene>
    <name evidence="1" type="ORF">AVDCRST_MAG10-1653</name>
</gene>
<sequence length="309" mass="31957">MEEGPTPDTTAFAALTEESRDLHGDAMKVARASLPELAEIREERKGEVDIDEIDRFNEARRAVLSKIGHGGGGLAARAVLGSGFGGLFAGLLSTPARADTALDIQILQTASSLEALAVATYTQALGEGPDKTDASAAKAVDGIPVPSAKATVTAFARETQRQHAEHKKAFQAQTRALGGRVQDAPHPRFLVAVTTADLSTPVKLVDFAATLEKVATDTYLLNLSMLQDQRTRGIMASVMAVESQHLATLRVVSALLGAGGAGAALVAVPFPAGDIMKLPAVAGSVAFPDALHKVSGPELVAEPPSGALT</sequence>
<dbReference type="Pfam" id="PF13668">
    <property type="entry name" value="Ferritin_2"/>
    <property type="match status" value="1"/>
</dbReference>